<keyword evidence="10" id="KW-1208">Phospholipid metabolism</keyword>
<keyword evidence="6 11" id="KW-1133">Transmembrane helix</keyword>
<dbReference type="InterPro" id="IPR004570">
    <property type="entry name" value="Phosphatidylglycerol_P_synth"/>
</dbReference>
<dbReference type="Gene3D" id="1.20.120.1760">
    <property type="match status" value="1"/>
</dbReference>
<name>A0A094PTL2_9ZZZZ</name>
<dbReference type="InterPro" id="IPR050324">
    <property type="entry name" value="CDP-alcohol_PTase-I"/>
</dbReference>
<dbReference type="GO" id="GO:0016020">
    <property type="term" value="C:membrane"/>
    <property type="evidence" value="ECO:0007669"/>
    <property type="project" value="UniProtKB-SubCell"/>
</dbReference>
<dbReference type="GO" id="GO:0046474">
    <property type="term" value="P:glycerophospholipid biosynthetic process"/>
    <property type="evidence" value="ECO:0007669"/>
    <property type="project" value="TreeGrafter"/>
</dbReference>
<dbReference type="InterPro" id="IPR043130">
    <property type="entry name" value="CDP-OH_PTrfase_TM_dom"/>
</dbReference>
<evidence type="ECO:0000256" key="10">
    <source>
        <dbReference type="ARBA" id="ARBA00023264"/>
    </source>
</evidence>
<dbReference type="PANTHER" id="PTHR14269:SF62">
    <property type="entry name" value="CDP-DIACYLGLYCEROL--GLYCEROL-3-PHOSPHATE 3-PHOSPHATIDYLTRANSFERASE 1, CHLOROPLASTIC"/>
    <property type="match status" value="1"/>
</dbReference>
<keyword evidence="5 11" id="KW-0812">Transmembrane</keyword>
<evidence type="ECO:0000256" key="2">
    <source>
        <dbReference type="ARBA" id="ARBA00010441"/>
    </source>
</evidence>
<dbReference type="InterPro" id="IPR000462">
    <property type="entry name" value="CDP-OH_P_trans"/>
</dbReference>
<dbReference type="PANTHER" id="PTHR14269">
    <property type="entry name" value="CDP-DIACYLGLYCEROL--GLYCEROL-3-PHOSPHATE 3-PHOSPHATIDYLTRANSFERASE-RELATED"/>
    <property type="match status" value="1"/>
</dbReference>
<keyword evidence="3" id="KW-0444">Lipid biosynthesis</keyword>
<gene>
    <name evidence="12" type="ORF">GM51_20965</name>
</gene>
<dbReference type="AlphaFoldDB" id="A0A094PTL2"/>
<dbReference type="PROSITE" id="PS00379">
    <property type="entry name" value="CDP_ALCOHOL_P_TRANSF"/>
    <property type="match status" value="1"/>
</dbReference>
<organism evidence="12">
    <name type="scientific">freshwater metagenome</name>
    <dbReference type="NCBI Taxonomy" id="449393"/>
    <lineage>
        <taxon>unclassified sequences</taxon>
        <taxon>metagenomes</taxon>
        <taxon>ecological metagenomes</taxon>
    </lineage>
</organism>
<dbReference type="GO" id="GO:0008444">
    <property type="term" value="F:CDP-diacylglycerol-glycerol-3-phosphate 3-phosphatidyltransferase activity"/>
    <property type="evidence" value="ECO:0007669"/>
    <property type="project" value="InterPro"/>
</dbReference>
<comment type="similarity">
    <text evidence="2">Belongs to the CDP-alcohol phosphatidyltransferase class-I family.</text>
</comment>
<dbReference type="NCBIfam" id="TIGR00560">
    <property type="entry name" value="pgsA"/>
    <property type="match status" value="1"/>
</dbReference>
<comment type="subcellular location">
    <subcellularLocation>
        <location evidence="1">Membrane</location>
        <topology evidence="1">Multi-pass membrane protein</topology>
    </subcellularLocation>
</comment>
<dbReference type="Pfam" id="PF01066">
    <property type="entry name" value="CDP-OH_P_transf"/>
    <property type="match status" value="1"/>
</dbReference>
<comment type="caution">
    <text evidence="12">The sequence shown here is derived from an EMBL/GenBank/DDBJ whole genome shotgun (WGS) entry which is preliminary data.</text>
</comment>
<evidence type="ECO:0000313" key="12">
    <source>
        <dbReference type="EMBL" id="KGA12999.1"/>
    </source>
</evidence>
<evidence type="ECO:0000256" key="7">
    <source>
        <dbReference type="ARBA" id="ARBA00023098"/>
    </source>
</evidence>
<sequence>MPVDETAIVTWANMVTVGRVLASPFLFALIPDDGRGSWVAFVVWVVLCSSDGFDGYLARKHGITRSGAFLDPLADKILVLGAMFTLVSRDVFWVLPVIIIAAREIIVSLYRVFVGSRGVSMPASKTAKVKTFSQQMAVGFALAPLTVLDYTWTFTICMWIAVALTLLSAAQYAVKAIRTGS</sequence>
<evidence type="ECO:0000256" key="11">
    <source>
        <dbReference type="SAM" id="Phobius"/>
    </source>
</evidence>
<evidence type="ECO:0000256" key="8">
    <source>
        <dbReference type="ARBA" id="ARBA00023136"/>
    </source>
</evidence>
<proteinExistence type="inferred from homology"/>
<keyword evidence="7" id="KW-0443">Lipid metabolism</keyword>
<evidence type="ECO:0000256" key="5">
    <source>
        <dbReference type="ARBA" id="ARBA00022692"/>
    </source>
</evidence>
<dbReference type="PIRSF" id="PIRSF000847">
    <property type="entry name" value="Phos_ph_gly_syn"/>
    <property type="match status" value="1"/>
</dbReference>
<evidence type="ECO:0000256" key="9">
    <source>
        <dbReference type="ARBA" id="ARBA00023209"/>
    </source>
</evidence>
<feature type="transmembrane region" description="Helical" evidence="11">
    <location>
        <begin position="150"/>
        <end position="174"/>
    </location>
</feature>
<feature type="transmembrane region" description="Helical" evidence="11">
    <location>
        <begin position="36"/>
        <end position="57"/>
    </location>
</feature>
<dbReference type="EMBL" id="JNSL01000205">
    <property type="protein sequence ID" value="KGA12999.1"/>
    <property type="molecule type" value="Genomic_DNA"/>
</dbReference>
<evidence type="ECO:0000256" key="4">
    <source>
        <dbReference type="ARBA" id="ARBA00022679"/>
    </source>
</evidence>
<evidence type="ECO:0000256" key="3">
    <source>
        <dbReference type="ARBA" id="ARBA00022516"/>
    </source>
</evidence>
<feature type="transmembrane region" description="Helical" evidence="11">
    <location>
        <begin position="7"/>
        <end position="30"/>
    </location>
</feature>
<reference evidence="12" key="1">
    <citation type="submission" date="2014-06" db="EMBL/GenBank/DDBJ databases">
        <title>Key roles for freshwater Actinobacteria revealed by deep metagenomic sequencing.</title>
        <authorList>
            <person name="Ghai R."/>
            <person name="Mizuno C.M."/>
            <person name="Picazo A."/>
            <person name="Camacho A."/>
            <person name="Rodriguez-Valera F."/>
        </authorList>
    </citation>
    <scope>NUCLEOTIDE SEQUENCE</scope>
</reference>
<dbReference type="InterPro" id="IPR048254">
    <property type="entry name" value="CDP_ALCOHOL_P_TRANSF_CS"/>
</dbReference>
<accession>A0A094PTL2</accession>
<keyword evidence="8 11" id="KW-0472">Membrane</keyword>
<keyword evidence="9" id="KW-0594">Phospholipid biosynthesis</keyword>
<evidence type="ECO:0000256" key="6">
    <source>
        <dbReference type="ARBA" id="ARBA00022989"/>
    </source>
</evidence>
<evidence type="ECO:0000256" key="1">
    <source>
        <dbReference type="ARBA" id="ARBA00004141"/>
    </source>
</evidence>
<keyword evidence="4 12" id="KW-0808">Transferase</keyword>
<protein>
    <submittedName>
        <fullName evidence="12">CDP-diacylglycerol--glycerol-3-phosphate 3-phosphatidyltransferase</fullName>
    </submittedName>
</protein>
<feature type="transmembrane region" description="Helical" evidence="11">
    <location>
        <begin position="77"/>
        <end position="102"/>
    </location>
</feature>